<proteinExistence type="predicted"/>
<reference evidence="1 2" key="1">
    <citation type="submission" date="2018-06" db="EMBL/GenBank/DDBJ databases">
        <title>A transcriptomic atlas of mushroom development highlights an independent origin of complex multicellularity.</title>
        <authorList>
            <consortium name="DOE Joint Genome Institute"/>
            <person name="Krizsan K."/>
            <person name="Almasi E."/>
            <person name="Merenyi Z."/>
            <person name="Sahu N."/>
            <person name="Viragh M."/>
            <person name="Koszo T."/>
            <person name="Mondo S."/>
            <person name="Kiss B."/>
            <person name="Balint B."/>
            <person name="Kues U."/>
            <person name="Barry K."/>
            <person name="Hegedus J.C."/>
            <person name="Henrissat B."/>
            <person name="Johnson J."/>
            <person name="Lipzen A."/>
            <person name="Ohm R."/>
            <person name="Nagy I."/>
            <person name="Pangilinan J."/>
            <person name="Yan J."/>
            <person name="Xiong Y."/>
            <person name="Grigoriev I.V."/>
            <person name="Hibbett D.S."/>
            <person name="Nagy L.G."/>
        </authorList>
    </citation>
    <scope>NUCLEOTIDE SEQUENCE [LARGE SCALE GENOMIC DNA]</scope>
    <source>
        <strain evidence="1 2">SZMC22713</strain>
    </source>
</reference>
<gene>
    <name evidence="1" type="ORF">BD410DRAFT_635670</name>
</gene>
<keyword evidence="2" id="KW-1185">Reference proteome</keyword>
<dbReference type="EMBL" id="ML170164">
    <property type="protein sequence ID" value="TDL25322.1"/>
    <property type="molecule type" value="Genomic_DNA"/>
</dbReference>
<name>A0A4Y7QE16_9AGAM</name>
<evidence type="ECO:0000313" key="2">
    <source>
        <dbReference type="Proteomes" id="UP000294933"/>
    </source>
</evidence>
<dbReference type="VEuPathDB" id="FungiDB:BD410DRAFT_635670"/>
<dbReference type="AlphaFoldDB" id="A0A4Y7QE16"/>
<accession>A0A4Y7QE16</accession>
<dbReference type="OrthoDB" id="3063971at2759"/>
<dbReference type="Proteomes" id="UP000294933">
    <property type="component" value="Unassembled WGS sequence"/>
</dbReference>
<protein>
    <recommendedName>
        <fullName evidence="3">F-box domain-containing protein</fullName>
    </recommendedName>
</protein>
<organism evidence="1 2">
    <name type="scientific">Rickenella mellea</name>
    <dbReference type="NCBI Taxonomy" id="50990"/>
    <lineage>
        <taxon>Eukaryota</taxon>
        <taxon>Fungi</taxon>
        <taxon>Dikarya</taxon>
        <taxon>Basidiomycota</taxon>
        <taxon>Agaricomycotina</taxon>
        <taxon>Agaricomycetes</taxon>
        <taxon>Hymenochaetales</taxon>
        <taxon>Rickenellaceae</taxon>
        <taxon>Rickenella</taxon>
    </lineage>
</organism>
<evidence type="ECO:0000313" key="1">
    <source>
        <dbReference type="EMBL" id="TDL25322.1"/>
    </source>
</evidence>
<sequence length="223" mass="25159">MTKMLSVAARVDGPTTSDAPINTGSLPLDILSLIFLECLPHRRIGFPTVRTTDAPVLLGRICSHWRAVALSTPQLWAGLSLSIRPPDDFKKDAETAMEWKIRAGPCLLSYHLRNPTDVILDAILPHCGQWRHLDGYFEQDKWNRVYEAISQGAPNLRYLEIGNSCRDSSIALRNVTIHIPIPGASQLQVYTRKRGLILILTACRRILFERSTRHWPWTIAAPF</sequence>
<dbReference type="STRING" id="50990.A0A4Y7QE16"/>
<evidence type="ECO:0008006" key="3">
    <source>
        <dbReference type="Google" id="ProtNLM"/>
    </source>
</evidence>